<dbReference type="InterPro" id="IPR015422">
    <property type="entry name" value="PyrdxlP-dep_Trfase_small"/>
</dbReference>
<dbReference type="Proteomes" id="UP000242015">
    <property type="component" value="Unassembled WGS sequence"/>
</dbReference>
<gene>
    <name evidence="1" type="ORF">B9Q04_04925</name>
</gene>
<evidence type="ECO:0000313" key="1">
    <source>
        <dbReference type="EMBL" id="PSO08559.1"/>
    </source>
</evidence>
<comment type="caution">
    <text evidence="1">The sequence shown here is derived from an EMBL/GenBank/DDBJ whole genome shotgun (WGS) entry which is preliminary data.</text>
</comment>
<evidence type="ECO:0000313" key="2">
    <source>
        <dbReference type="Proteomes" id="UP000242015"/>
    </source>
</evidence>
<sequence>MKEGGRSLRLAFRGSKVVGTPYDGSSAYHVYYLYAVELENRDRLRQKLPKAGVDTGVYYRVPVR</sequence>
<proteinExistence type="predicted"/>
<accession>A0A2R6CCF2</accession>
<dbReference type="Gene3D" id="3.90.1150.10">
    <property type="entry name" value="Aspartate Aminotransferase, domain 1"/>
    <property type="match status" value="1"/>
</dbReference>
<name>A0A2R6CCF2_9ARCH</name>
<reference evidence="1 2" key="1">
    <citation type="submission" date="2017-04" db="EMBL/GenBank/DDBJ databases">
        <title>Novel microbial lineages endemic to geothermal iron-oxide mats fill important gaps in the evolutionary history of Archaea.</title>
        <authorList>
            <person name="Jay Z.J."/>
            <person name="Beam J.P."/>
            <person name="Dlakic M."/>
            <person name="Rusch D.B."/>
            <person name="Kozubal M.A."/>
            <person name="Inskeep W.P."/>
        </authorList>
    </citation>
    <scope>NUCLEOTIDE SEQUENCE [LARGE SCALE GENOMIC DNA]</scope>
    <source>
        <strain evidence="1">BE_D</strain>
    </source>
</reference>
<dbReference type="EMBL" id="NEXF01000074">
    <property type="protein sequence ID" value="PSO08559.1"/>
    <property type="molecule type" value="Genomic_DNA"/>
</dbReference>
<dbReference type="AlphaFoldDB" id="A0A2R6CCF2"/>
<organism evidence="1 2">
    <name type="scientific">Candidatus Marsarchaeota G2 archaeon BE_D</name>
    <dbReference type="NCBI Taxonomy" id="1978158"/>
    <lineage>
        <taxon>Archaea</taxon>
        <taxon>Candidatus Marsarchaeota</taxon>
        <taxon>Candidatus Marsarchaeota group 2</taxon>
    </lineage>
</organism>
<protein>
    <submittedName>
        <fullName evidence="1">Uncharacterized protein</fullName>
    </submittedName>
</protein>